<evidence type="ECO:0000313" key="1">
    <source>
        <dbReference type="EMBL" id="GFT80457.1"/>
    </source>
</evidence>
<dbReference type="PANTHER" id="PTHR33936:SF24">
    <property type="entry name" value="C2H2-TYPE DOMAIN-CONTAINING PROTEIN"/>
    <property type="match status" value="1"/>
</dbReference>
<comment type="caution">
    <text evidence="1">The sequence shown here is derived from an EMBL/GenBank/DDBJ whole genome shotgun (WGS) entry which is preliminary data.</text>
</comment>
<name>A0A8X6U5K1_NEPPI</name>
<dbReference type="EMBL" id="BMAW01118561">
    <property type="protein sequence ID" value="GFT80457.1"/>
    <property type="molecule type" value="Genomic_DNA"/>
</dbReference>
<organism evidence="1 2">
    <name type="scientific">Nephila pilipes</name>
    <name type="common">Giant wood spider</name>
    <name type="synonym">Nephila maculata</name>
    <dbReference type="NCBI Taxonomy" id="299642"/>
    <lineage>
        <taxon>Eukaryota</taxon>
        <taxon>Metazoa</taxon>
        <taxon>Ecdysozoa</taxon>
        <taxon>Arthropoda</taxon>
        <taxon>Chelicerata</taxon>
        <taxon>Arachnida</taxon>
        <taxon>Araneae</taxon>
        <taxon>Araneomorphae</taxon>
        <taxon>Entelegynae</taxon>
        <taxon>Araneoidea</taxon>
        <taxon>Nephilidae</taxon>
        <taxon>Nephila</taxon>
    </lineage>
</organism>
<protein>
    <submittedName>
        <fullName evidence="1">Uncharacterized protein</fullName>
    </submittedName>
</protein>
<keyword evidence="2" id="KW-1185">Reference proteome</keyword>
<dbReference type="Proteomes" id="UP000887013">
    <property type="component" value="Unassembled WGS sequence"/>
</dbReference>
<gene>
    <name evidence="1" type="ORF">NPIL_506101</name>
</gene>
<dbReference type="AlphaFoldDB" id="A0A8X6U5K1"/>
<accession>A0A8X6U5K1</accession>
<dbReference type="PANTHER" id="PTHR33936">
    <property type="entry name" value="PROTEIN CBG17840"/>
    <property type="match status" value="1"/>
</dbReference>
<sequence>MERCQKQTNALYVKNTGSKSNKMGRKTTYFYCHRNGFYKAKGHKKRTIEMGGSNKLNGNCPSNMKVCEDNENQVSVEFTKTHLGHGSDLGRM</sequence>
<dbReference type="OrthoDB" id="6509935at2759"/>
<proteinExistence type="predicted"/>
<dbReference type="InterPro" id="IPR052797">
    <property type="entry name" value="RegFact_GeneExpr_CellDeath"/>
</dbReference>
<reference evidence="1" key="1">
    <citation type="submission" date="2020-08" db="EMBL/GenBank/DDBJ databases">
        <title>Multicomponent nature underlies the extraordinary mechanical properties of spider dragline silk.</title>
        <authorList>
            <person name="Kono N."/>
            <person name="Nakamura H."/>
            <person name="Mori M."/>
            <person name="Yoshida Y."/>
            <person name="Ohtoshi R."/>
            <person name="Malay A.D."/>
            <person name="Moran D.A.P."/>
            <person name="Tomita M."/>
            <person name="Numata K."/>
            <person name="Arakawa K."/>
        </authorList>
    </citation>
    <scope>NUCLEOTIDE SEQUENCE</scope>
</reference>
<evidence type="ECO:0000313" key="2">
    <source>
        <dbReference type="Proteomes" id="UP000887013"/>
    </source>
</evidence>